<dbReference type="Pfam" id="PF14622">
    <property type="entry name" value="Ribonucleas_3_3"/>
    <property type="match status" value="1"/>
</dbReference>
<organism evidence="2">
    <name type="scientific">Brazilian cedratvirus IHUMI</name>
    <dbReference type="NCBI Taxonomy" id="2126980"/>
    <lineage>
        <taxon>Viruses</taxon>
        <taxon>Pithoviruses</taxon>
        <taxon>Orthocedratvirinae</taxon>
        <taxon>Alphacedratvirus</taxon>
        <taxon>Alphacedratvirus brasiliense</taxon>
    </lineage>
</organism>
<dbReference type="CDD" id="cd00593">
    <property type="entry name" value="RIBOc"/>
    <property type="match status" value="1"/>
</dbReference>
<proteinExistence type="predicted"/>
<gene>
    <name evidence="2" type="ORF">BRZCDTV_175</name>
</gene>
<dbReference type="InterPro" id="IPR000999">
    <property type="entry name" value="RNase_III_dom"/>
</dbReference>
<feature type="domain" description="RNase III" evidence="1">
    <location>
        <begin position="8"/>
        <end position="131"/>
    </location>
</feature>
<accession>A0A2R8FDQ6</accession>
<dbReference type="PROSITE" id="PS50142">
    <property type="entry name" value="RNASE_3_2"/>
    <property type="match status" value="1"/>
</dbReference>
<protein>
    <submittedName>
        <fullName evidence="2">RNAse III</fullName>
    </submittedName>
</protein>
<dbReference type="Proteomes" id="UP000273054">
    <property type="component" value="Segment"/>
</dbReference>
<dbReference type="Gene3D" id="1.10.1520.10">
    <property type="entry name" value="Ribonuclease III domain"/>
    <property type="match status" value="1"/>
</dbReference>
<evidence type="ECO:0000259" key="1">
    <source>
        <dbReference type="PROSITE" id="PS50142"/>
    </source>
</evidence>
<dbReference type="GO" id="GO:0004525">
    <property type="term" value="F:ribonuclease III activity"/>
    <property type="evidence" value="ECO:0007669"/>
    <property type="project" value="InterPro"/>
</dbReference>
<evidence type="ECO:0000313" key="2">
    <source>
        <dbReference type="EMBL" id="SPN79133.1"/>
    </source>
</evidence>
<name>A0A2R8FDQ6_9VIRU</name>
<dbReference type="GO" id="GO:0006396">
    <property type="term" value="P:RNA processing"/>
    <property type="evidence" value="ECO:0007669"/>
    <property type="project" value="InterPro"/>
</dbReference>
<reference evidence="2" key="1">
    <citation type="submission" date="2018-03" db="EMBL/GenBank/DDBJ databases">
        <authorList>
            <consortium name="Urmite Genomes"/>
        </authorList>
    </citation>
    <scope>NUCLEOTIDE SEQUENCE [LARGE SCALE GENOMIC DNA]</scope>
    <source>
        <strain evidence="2">IHUMI-27.7</strain>
    </source>
</reference>
<dbReference type="SUPFAM" id="SSF69065">
    <property type="entry name" value="RNase III domain-like"/>
    <property type="match status" value="1"/>
</dbReference>
<dbReference type="EMBL" id="LT994651">
    <property type="protein sequence ID" value="SPN79133.1"/>
    <property type="molecule type" value="Genomic_DNA"/>
</dbReference>
<dbReference type="SMART" id="SM00535">
    <property type="entry name" value="RIBOc"/>
    <property type="match status" value="1"/>
</dbReference>
<dbReference type="InterPro" id="IPR036389">
    <property type="entry name" value="RNase_III_sf"/>
</dbReference>
<sequence length="340" mass="38051">MQLAKFLEEEIFPNAGVPASLVSKLLSKDNMPFWEAAFTHESYNRNNGKNYDQFEKLGDSVLKTSYVNFLLEKYPNISSSELSSLSAHYLSKPILADISKQLGLGKYMHTSVAQTLSSNEDLFESLIGALFWIGNRVGYGKGFIIADQFVKSLFIQIPIDMQVTRGPAKTQIKEIFEALKWGQPMEEWHPSEGGKLGTFIIRYTPTGVAFLRDQGLPLVNNVLAEATGSTKKVASGEANKRALATLEEIGLTKEWADAYNKKLEMNTPELSPYLARVEAKAEKQGYVNLYFQSVSTTNEGKTIQLVGELENGDRVILTQETSDKPTTEIHRDLFVEYLKK</sequence>
<evidence type="ECO:0000313" key="3">
    <source>
        <dbReference type="Proteomes" id="UP000273054"/>
    </source>
</evidence>
<keyword evidence="3" id="KW-1185">Reference proteome</keyword>